<evidence type="ECO:0000313" key="2">
    <source>
        <dbReference type="Proteomes" id="UP000244900"/>
    </source>
</evidence>
<dbReference type="RefSeq" id="WP_108908539.1">
    <property type="nucleotide sequence ID" value="NZ_CP029188.1"/>
</dbReference>
<evidence type="ECO:0000313" key="1">
    <source>
        <dbReference type="EMBL" id="AWI32671.1"/>
    </source>
</evidence>
<reference evidence="1 2" key="1">
    <citation type="submission" date="2018-05" db="EMBL/GenBank/DDBJ databases">
        <title>Complete genome sequence of sponge-derived Streptomyces sp. HNM0039.</title>
        <authorList>
            <person name="Huang X."/>
            <person name="Zhou S."/>
        </authorList>
    </citation>
    <scope>NUCLEOTIDE SEQUENCE [LARGE SCALE GENOMIC DNA]</scope>
    <source>
        <strain evidence="1 2">HNM0039</strain>
    </source>
</reference>
<accession>A0A2S1T228</accession>
<gene>
    <name evidence="1" type="ORF">DDW44_30615</name>
</gene>
<keyword evidence="2" id="KW-1185">Reference proteome</keyword>
<dbReference type="OrthoDB" id="9932915at2"/>
<evidence type="ECO:0008006" key="3">
    <source>
        <dbReference type="Google" id="ProtNLM"/>
    </source>
</evidence>
<sequence length="106" mass="11881">MISSDTRLALIDRATDLLGDPGLSPATLTAFVRNLRRRDLDVCDWHRCDDFATAAGLTHHQARTALGQLVRTGLMERDVVPHRIGRQDARYTVYRLSHTTPEGVTQ</sequence>
<dbReference type="KEGG" id="stir:DDW44_30615"/>
<dbReference type="EMBL" id="CP029188">
    <property type="protein sequence ID" value="AWI32671.1"/>
    <property type="molecule type" value="Genomic_DNA"/>
</dbReference>
<dbReference type="AlphaFoldDB" id="A0A2S1T228"/>
<dbReference type="Proteomes" id="UP000244900">
    <property type="component" value="Chromosome"/>
</dbReference>
<organism evidence="1 2">
    <name type="scientific">Streptomyces tirandamycinicus</name>
    <dbReference type="NCBI Taxonomy" id="2174846"/>
    <lineage>
        <taxon>Bacteria</taxon>
        <taxon>Bacillati</taxon>
        <taxon>Actinomycetota</taxon>
        <taxon>Actinomycetes</taxon>
        <taxon>Kitasatosporales</taxon>
        <taxon>Streptomycetaceae</taxon>
        <taxon>Streptomyces</taxon>
    </lineage>
</organism>
<proteinExistence type="predicted"/>
<protein>
    <recommendedName>
        <fullName evidence="3">MarR family transcriptional regulator</fullName>
    </recommendedName>
</protein>
<name>A0A2S1T228_9ACTN</name>